<proteinExistence type="predicted"/>
<comment type="caution">
    <text evidence="1">The sequence shown here is derived from an EMBL/GenBank/DDBJ whole genome shotgun (WGS) entry which is preliminary data.</text>
</comment>
<evidence type="ECO:0000313" key="1">
    <source>
        <dbReference type="EMBL" id="RHN80332.1"/>
    </source>
</evidence>
<name>A0A396JS37_MEDTR</name>
<accession>A0A396JS37</accession>
<gene>
    <name evidence="1" type="ORF">MtrunA17_Chr1g0187111</name>
</gene>
<dbReference type="EMBL" id="PSQE01000001">
    <property type="protein sequence ID" value="RHN80332.1"/>
    <property type="molecule type" value="Genomic_DNA"/>
</dbReference>
<organism evidence="1">
    <name type="scientific">Medicago truncatula</name>
    <name type="common">Barrel medic</name>
    <name type="synonym">Medicago tribuloides</name>
    <dbReference type="NCBI Taxonomy" id="3880"/>
    <lineage>
        <taxon>Eukaryota</taxon>
        <taxon>Viridiplantae</taxon>
        <taxon>Streptophyta</taxon>
        <taxon>Embryophyta</taxon>
        <taxon>Tracheophyta</taxon>
        <taxon>Spermatophyta</taxon>
        <taxon>Magnoliopsida</taxon>
        <taxon>eudicotyledons</taxon>
        <taxon>Gunneridae</taxon>
        <taxon>Pentapetalae</taxon>
        <taxon>rosids</taxon>
        <taxon>fabids</taxon>
        <taxon>Fabales</taxon>
        <taxon>Fabaceae</taxon>
        <taxon>Papilionoideae</taxon>
        <taxon>50 kb inversion clade</taxon>
        <taxon>NPAAA clade</taxon>
        <taxon>Hologalegina</taxon>
        <taxon>IRL clade</taxon>
        <taxon>Trifolieae</taxon>
        <taxon>Medicago</taxon>
    </lineage>
</organism>
<dbReference type="AlphaFoldDB" id="A0A396JS37"/>
<reference evidence="1" key="1">
    <citation type="journal article" date="2018" name="Nat. Plants">
        <title>Whole-genome landscape of Medicago truncatula symbiotic genes.</title>
        <authorList>
            <person name="Pecrix Y."/>
            <person name="Gamas P."/>
            <person name="Carrere S."/>
        </authorList>
    </citation>
    <scope>NUCLEOTIDE SEQUENCE</scope>
    <source>
        <tissue evidence="1">Leaves</tissue>
    </source>
</reference>
<sequence length="57" mass="7035">MGFMGYFMRMKMFYEVFLYERMIMMLKLLLLDVIYGLLHDDDDDAKIVVKWLKEMKD</sequence>
<protein>
    <submittedName>
        <fullName evidence="1">Uncharacterized protein</fullName>
    </submittedName>
</protein>
<dbReference type="Gramene" id="rna4244">
    <property type="protein sequence ID" value="RHN80332.1"/>
    <property type="gene ID" value="gene4244"/>
</dbReference>
<dbReference type="Proteomes" id="UP000265566">
    <property type="component" value="Chromosome 1"/>
</dbReference>